<dbReference type="GeneID" id="18500977"/>
<protein>
    <recommendedName>
        <fullName evidence="3">5' nucleotidase</fullName>
    </recommendedName>
</protein>
<sequence length="216" mass="25193">MNNVNLRRLLCVNIDLDDCIYDTEPEMCRILLAEYGYNAPRDCYLTPENTDGLLPEILTSASFMASTPLRKEFEKCEGYFNRMRTHWARVARFQFVTHRGYHEQGPALTRQALCRDKLQHMNIVYLDPKVHSDKMAWLLKNQPQYDHILFDDRPCHNFEHGTSEGADSVYVMDQPWNRDARYGGYPNRITCASGMVTVIDRAIHNHVAKYFGKPKK</sequence>
<reference evidence="1 2" key="1">
    <citation type="journal article" date="2014" name="FEMS Microbiol. Lett.">
        <title>The genome of the Erwinia amylovora phage PhiEaH1 reveals greater diversity and broadens the applicability of phages for the treatment of fire blight.</title>
        <authorList>
            <person name="Meczker K."/>
            <person name="Domotor D."/>
            <person name="Vass J."/>
            <person name="Rakhely G."/>
            <person name="Schneider G."/>
            <person name="Kovacs T."/>
        </authorList>
    </citation>
    <scope>NUCLEOTIDE SEQUENCE [LARGE SCALE GENOMIC DNA]</scope>
</reference>
<dbReference type="KEGG" id="vg:18500977"/>
<dbReference type="EMBL" id="KF623294">
    <property type="protein sequence ID" value="AGX01800.1"/>
    <property type="molecule type" value="Genomic_DNA"/>
</dbReference>
<evidence type="ECO:0000313" key="2">
    <source>
        <dbReference type="Proteomes" id="UP000204235"/>
    </source>
</evidence>
<keyword evidence="2" id="KW-1185">Reference proteome</keyword>
<organism evidence="1 2">
    <name type="scientific">Erwinia phage PhiEaH1</name>
    <dbReference type="NCBI Taxonomy" id="1401669"/>
    <lineage>
        <taxon>Viruses</taxon>
        <taxon>Duplodnaviria</taxon>
        <taxon>Heunggongvirae</taxon>
        <taxon>Uroviricota</taxon>
        <taxon>Caudoviricetes</taxon>
        <taxon>Chimalliviridae</taxon>
        <taxon>Iapetusvirus</taxon>
        <taxon>Iapetusvirus EaH1</taxon>
    </lineage>
</organism>
<evidence type="ECO:0008006" key="3">
    <source>
        <dbReference type="Google" id="ProtNLM"/>
    </source>
</evidence>
<name>W8CZX1_9CAUD</name>
<evidence type="ECO:0000313" key="1">
    <source>
        <dbReference type="EMBL" id="AGX01800.1"/>
    </source>
</evidence>
<dbReference type="Proteomes" id="UP000204235">
    <property type="component" value="Segment"/>
</dbReference>
<accession>W8CZX1</accession>
<proteinExistence type="predicted"/>
<dbReference type="RefSeq" id="YP_009010131.1">
    <property type="nucleotide sequence ID" value="NC_023610.1"/>
</dbReference>